<feature type="domain" description="Tyrosine-protein phosphatase" evidence="11">
    <location>
        <begin position="1"/>
        <end position="235"/>
    </location>
</feature>
<comment type="subcellular location">
    <subcellularLocation>
        <location evidence="1">Membrane</location>
        <topology evidence="1">Single-pass type I membrane protein</topology>
    </subcellularLocation>
</comment>
<evidence type="ECO:0000256" key="1">
    <source>
        <dbReference type="ARBA" id="ARBA00004479"/>
    </source>
</evidence>
<dbReference type="GO" id="GO:0004725">
    <property type="term" value="F:protein tyrosine phosphatase activity"/>
    <property type="evidence" value="ECO:0007669"/>
    <property type="project" value="UniProtKB-EC"/>
</dbReference>
<dbReference type="SMART" id="SM00404">
    <property type="entry name" value="PTPc_motif"/>
    <property type="match status" value="1"/>
</dbReference>
<comment type="catalytic activity">
    <reaction evidence="10">
        <text>O-phospho-L-tyrosyl-[protein] + H2O = L-tyrosyl-[protein] + phosphate</text>
        <dbReference type="Rhea" id="RHEA:10684"/>
        <dbReference type="Rhea" id="RHEA-COMP:10136"/>
        <dbReference type="Rhea" id="RHEA-COMP:20101"/>
        <dbReference type="ChEBI" id="CHEBI:15377"/>
        <dbReference type="ChEBI" id="CHEBI:43474"/>
        <dbReference type="ChEBI" id="CHEBI:46858"/>
        <dbReference type="ChEBI" id="CHEBI:61978"/>
        <dbReference type="EC" id="3.1.3.48"/>
    </reaction>
</comment>
<dbReference type="InterPro" id="IPR000387">
    <property type="entry name" value="Tyr_Pase_dom"/>
</dbReference>
<feature type="non-terminal residue" evidence="13">
    <location>
        <position position="1"/>
    </location>
</feature>
<keyword evidence="4" id="KW-0732">Signal</keyword>
<dbReference type="Proteomes" id="UP000030746">
    <property type="component" value="Unassembled WGS sequence"/>
</dbReference>
<sequence length="311" mass="35974">RIKNRYTNVLPFDYTRVKLLPVDDEEESEYINANYLPGYNGKREYIAAQGPLPSTTDDFWRMLWENQVSVVVMLTQCMEKGRVKCEKYWPDSTDPVYYGDLVVQLRSESNLPDYNIRLFLYLCILQGMKSRTIKQFHFLKWPDFGCPEKTWLLLNFVTAVRAHLSNSCTGPIVVHCSAGVGRTGTFIATDMLLQQIPDSEEIDIFGLVLEMRENRSLMVQTENQYIYIHDCIRDALIDDTDEEELEENIYENEGLYLSISISIWSQMALIPCSRLNIIRNVHVMAQSHRTATICDLTATGITRSRSNVRKI</sequence>
<dbReference type="InterPro" id="IPR050713">
    <property type="entry name" value="RTP_Phos/Ushers"/>
</dbReference>
<dbReference type="KEGG" id="lgi:LOTGIDRAFT_130294"/>
<dbReference type="EC" id="3.1.3.48" evidence="2"/>
<dbReference type="PROSITE" id="PS50055">
    <property type="entry name" value="TYR_PHOSPHATASE_PTP"/>
    <property type="match status" value="1"/>
</dbReference>
<dbReference type="FunFam" id="3.90.190.10:FF:000009">
    <property type="entry name" value="Receptor-type tyrosine-protein phosphatase beta"/>
    <property type="match status" value="1"/>
</dbReference>
<dbReference type="PANTHER" id="PTHR46957:SF3">
    <property type="entry name" value="CYTOKINE RECEPTOR"/>
    <property type="match status" value="1"/>
</dbReference>
<dbReference type="InterPro" id="IPR016130">
    <property type="entry name" value="Tyr_Pase_AS"/>
</dbReference>
<evidence type="ECO:0000256" key="10">
    <source>
        <dbReference type="ARBA" id="ARBA00051722"/>
    </source>
</evidence>
<keyword evidence="14" id="KW-1185">Reference proteome</keyword>
<name>V3ZN46_LOTGI</name>
<dbReference type="InterPro" id="IPR003595">
    <property type="entry name" value="Tyr_Pase_cat"/>
</dbReference>
<dbReference type="InterPro" id="IPR029021">
    <property type="entry name" value="Prot-tyrosine_phosphatase-like"/>
</dbReference>
<dbReference type="Gene3D" id="3.90.190.10">
    <property type="entry name" value="Protein tyrosine phosphatase superfamily"/>
    <property type="match status" value="1"/>
</dbReference>
<keyword evidence="3" id="KW-0812">Transmembrane</keyword>
<dbReference type="PRINTS" id="PR00700">
    <property type="entry name" value="PRTYPHPHTASE"/>
</dbReference>
<protein>
    <recommendedName>
        <fullName evidence="2">protein-tyrosine-phosphatase</fullName>
        <ecNumber evidence="2">3.1.3.48</ecNumber>
    </recommendedName>
</protein>
<evidence type="ECO:0000313" key="14">
    <source>
        <dbReference type="Proteomes" id="UP000030746"/>
    </source>
</evidence>
<dbReference type="PROSITE" id="PS00383">
    <property type="entry name" value="TYR_PHOSPHATASE_1"/>
    <property type="match status" value="1"/>
</dbReference>
<evidence type="ECO:0000256" key="4">
    <source>
        <dbReference type="ARBA" id="ARBA00022729"/>
    </source>
</evidence>
<dbReference type="SUPFAM" id="SSF52799">
    <property type="entry name" value="(Phosphotyrosine protein) phosphatases II"/>
    <property type="match status" value="1"/>
</dbReference>
<keyword evidence="8" id="KW-0472">Membrane</keyword>
<dbReference type="STRING" id="225164.V3ZN46"/>
<keyword evidence="5" id="KW-0378">Hydrolase</keyword>
<dbReference type="HOGENOM" id="CLU_001645_9_1_1"/>
<dbReference type="GeneID" id="20233059"/>
<dbReference type="SMART" id="SM00194">
    <property type="entry name" value="PTPc"/>
    <property type="match status" value="1"/>
</dbReference>
<evidence type="ECO:0000313" key="13">
    <source>
        <dbReference type="EMBL" id="ESO85747.1"/>
    </source>
</evidence>
<evidence type="ECO:0000256" key="8">
    <source>
        <dbReference type="ARBA" id="ARBA00023136"/>
    </source>
</evidence>
<organism evidence="13 14">
    <name type="scientific">Lottia gigantea</name>
    <name type="common">Giant owl limpet</name>
    <dbReference type="NCBI Taxonomy" id="225164"/>
    <lineage>
        <taxon>Eukaryota</taxon>
        <taxon>Metazoa</taxon>
        <taxon>Spiralia</taxon>
        <taxon>Lophotrochozoa</taxon>
        <taxon>Mollusca</taxon>
        <taxon>Gastropoda</taxon>
        <taxon>Patellogastropoda</taxon>
        <taxon>Lottioidea</taxon>
        <taxon>Lottiidae</taxon>
        <taxon>Lottia</taxon>
    </lineage>
</organism>
<reference evidence="13 14" key="1">
    <citation type="journal article" date="2013" name="Nature">
        <title>Insights into bilaterian evolution from three spiralian genomes.</title>
        <authorList>
            <person name="Simakov O."/>
            <person name="Marletaz F."/>
            <person name="Cho S.J."/>
            <person name="Edsinger-Gonzales E."/>
            <person name="Havlak P."/>
            <person name="Hellsten U."/>
            <person name="Kuo D.H."/>
            <person name="Larsson T."/>
            <person name="Lv J."/>
            <person name="Arendt D."/>
            <person name="Savage R."/>
            <person name="Osoegawa K."/>
            <person name="de Jong P."/>
            <person name="Grimwood J."/>
            <person name="Chapman J.A."/>
            <person name="Shapiro H."/>
            <person name="Aerts A."/>
            <person name="Otillar R.P."/>
            <person name="Terry A.Y."/>
            <person name="Boore J.L."/>
            <person name="Grigoriev I.V."/>
            <person name="Lindberg D.R."/>
            <person name="Seaver E.C."/>
            <person name="Weisblat D.A."/>
            <person name="Putnam N.H."/>
            <person name="Rokhsar D.S."/>
        </authorList>
    </citation>
    <scope>NUCLEOTIDE SEQUENCE [LARGE SCALE GENOMIC DNA]</scope>
</reference>
<dbReference type="OMA" id="EDMTMIM"/>
<gene>
    <name evidence="13" type="ORF">LOTGIDRAFT_130294</name>
</gene>
<keyword evidence="6" id="KW-0904">Protein phosphatase</keyword>
<dbReference type="RefSeq" id="XP_009063481.1">
    <property type="nucleotide sequence ID" value="XM_009065233.1"/>
</dbReference>
<keyword evidence="9" id="KW-0325">Glycoprotein</keyword>
<accession>V3ZN46</accession>
<evidence type="ECO:0000256" key="2">
    <source>
        <dbReference type="ARBA" id="ARBA00013064"/>
    </source>
</evidence>
<evidence type="ECO:0000256" key="5">
    <source>
        <dbReference type="ARBA" id="ARBA00022801"/>
    </source>
</evidence>
<keyword evidence="7" id="KW-1133">Transmembrane helix</keyword>
<evidence type="ECO:0000256" key="9">
    <source>
        <dbReference type="ARBA" id="ARBA00023180"/>
    </source>
</evidence>
<evidence type="ECO:0000259" key="11">
    <source>
        <dbReference type="PROSITE" id="PS50055"/>
    </source>
</evidence>
<dbReference type="OrthoDB" id="6272991at2759"/>
<dbReference type="InterPro" id="IPR000242">
    <property type="entry name" value="PTP_cat"/>
</dbReference>
<proteinExistence type="predicted"/>
<evidence type="ECO:0000256" key="3">
    <source>
        <dbReference type="ARBA" id="ARBA00022692"/>
    </source>
</evidence>
<dbReference type="PROSITE" id="PS50056">
    <property type="entry name" value="TYR_PHOSPHATASE_2"/>
    <property type="match status" value="1"/>
</dbReference>
<dbReference type="Pfam" id="PF00102">
    <property type="entry name" value="Y_phosphatase"/>
    <property type="match status" value="1"/>
</dbReference>
<dbReference type="EMBL" id="KB203251">
    <property type="protein sequence ID" value="ESO85747.1"/>
    <property type="molecule type" value="Genomic_DNA"/>
</dbReference>
<dbReference type="AlphaFoldDB" id="V3ZN46"/>
<dbReference type="PANTHER" id="PTHR46957">
    <property type="entry name" value="CYTOKINE RECEPTOR"/>
    <property type="match status" value="1"/>
</dbReference>
<evidence type="ECO:0000259" key="12">
    <source>
        <dbReference type="PROSITE" id="PS50056"/>
    </source>
</evidence>
<dbReference type="GO" id="GO:0016020">
    <property type="term" value="C:membrane"/>
    <property type="evidence" value="ECO:0007669"/>
    <property type="project" value="UniProtKB-SubCell"/>
</dbReference>
<feature type="domain" description="Tyrosine specific protein phosphatases" evidence="12">
    <location>
        <begin position="154"/>
        <end position="226"/>
    </location>
</feature>
<evidence type="ECO:0000256" key="6">
    <source>
        <dbReference type="ARBA" id="ARBA00022912"/>
    </source>
</evidence>
<dbReference type="CTD" id="20233059"/>
<evidence type="ECO:0000256" key="7">
    <source>
        <dbReference type="ARBA" id="ARBA00022989"/>
    </source>
</evidence>